<dbReference type="Pfam" id="PF00005">
    <property type="entry name" value="ABC_tran"/>
    <property type="match status" value="1"/>
</dbReference>
<organism evidence="6">
    <name type="scientific">Ignavibacterium album</name>
    <dbReference type="NCBI Taxonomy" id="591197"/>
    <lineage>
        <taxon>Bacteria</taxon>
        <taxon>Pseudomonadati</taxon>
        <taxon>Ignavibacteriota</taxon>
        <taxon>Ignavibacteria</taxon>
        <taxon>Ignavibacteriales</taxon>
        <taxon>Ignavibacteriaceae</taxon>
        <taxon>Ignavibacterium</taxon>
    </lineage>
</organism>
<dbReference type="PANTHER" id="PTHR43335:SF4">
    <property type="entry name" value="ABC TRANSPORTER, ATP-BINDING PROTEIN"/>
    <property type="match status" value="1"/>
</dbReference>
<dbReference type="PANTHER" id="PTHR43335">
    <property type="entry name" value="ABC TRANSPORTER, ATP-BINDING PROTEIN"/>
    <property type="match status" value="1"/>
</dbReference>
<proteinExistence type="inferred from homology"/>
<dbReference type="InterPro" id="IPR003439">
    <property type="entry name" value="ABC_transporter-like_ATP-bd"/>
</dbReference>
<evidence type="ECO:0000256" key="4">
    <source>
        <dbReference type="ARBA" id="ARBA00022840"/>
    </source>
</evidence>
<dbReference type="PROSITE" id="PS00211">
    <property type="entry name" value="ABC_TRANSPORTER_1"/>
    <property type="match status" value="1"/>
</dbReference>
<dbReference type="InterPro" id="IPR027417">
    <property type="entry name" value="P-loop_NTPase"/>
</dbReference>
<protein>
    <submittedName>
        <fullName evidence="6">ABC transporter ATP-binding protein</fullName>
    </submittedName>
</protein>
<dbReference type="AlphaFoldDB" id="A0A7V2ZKU2"/>
<sequence length="309" mass="34894">MESVNNELVIEIKNLSKSFKNLKAVDNLNINVFRGDVFGFLGPNGAGKSTTIRMLLSLIKPDKGSIKIFGKDLFKERLSILSNVGAIVEKPDFYGYLPAFKNLEILGKISGHRISRKKIMEVLELVGLAERYKSKVKTFSHGMKQRLGIAQALLHDPDLIILDEPTTGLDPMGMKEIRDLIIHLSRDLKKTVFLSSHILYEVEQVANRMIIINKGTSRVEGKVKDLLNATNLSVTFEVNDSEKAKRILIETQWIDKLKNISGQKLEFNIGNNDVASLNKYFVENDIEVYSIIPARSLEEYFLKITQEAN</sequence>
<evidence type="ECO:0000313" key="6">
    <source>
        <dbReference type="EMBL" id="HFI91856.1"/>
    </source>
</evidence>
<dbReference type="InterPro" id="IPR017871">
    <property type="entry name" value="ABC_transporter-like_CS"/>
</dbReference>
<keyword evidence="2" id="KW-0813">Transport</keyword>
<comment type="caution">
    <text evidence="6">The sequence shown here is derived from an EMBL/GenBank/DDBJ whole genome shotgun (WGS) entry which is preliminary data.</text>
</comment>
<accession>A0A7V2ZKU2</accession>
<dbReference type="SUPFAM" id="SSF52540">
    <property type="entry name" value="P-loop containing nucleoside triphosphate hydrolases"/>
    <property type="match status" value="1"/>
</dbReference>
<comment type="similarity">
    <text evidence="1">Belongs to the ABC transporter superfamily.</text>
</comment>
<dbReference type="PROSITE" id="PS50893">
    <property type="entry name" value="ABC_TRANSPORTER_2"/>
    <property type="match status" value="1"/>
</dbReference>
<dbReference type="GO" id="GO:0016887">
    <property type="term" value="F:ATP hydrolysis activity"/>
    <property type="evidence" value="ECO:0007669"/>
    <property type="project" value="InterPro"/>
</dbReference>
<dbReference type="SMART" id="SM00382">
    <property type="entry name" value="AAA"/>
    <property type="match status" value="1"/>
</dbReference>
<feature type="domain" description="ABC transporter" evidence="5">
    <location>
        <begin position="10"/>
        <end position="239"/>
    </location>
</feature>
<evidence type="ECO:0000259" key="5">
    <source>
        <dbReference type="PROSITE" id="PS50893"/>
    </source>
</evidence>
<evidence type="ECO:0000256" key="2">
    <source>
        <dbReference type="ARBA" id="ARBA00022448"/>
    </source>
</evidence>
<name>A0A7V2ZKU2_9BACT</name>
<evidence type="ECO:0000256" key="3">
    <source>
        <dbReference type="ARBA" id="ARBA00022741"/>
    </source>
</evidence>
<reference evidence="6" key="1">
    <citation type="journal article" date="2020" name="mSystems">
        <title>Genome- and Community-Level Interaction Insights into Carbon Utilization and Element Cycling Functions of Hydrothermarchaeota in Hydrothermal Sediment.</title>
        <authorList>
            <person name="Zhou Z."/>
            <person name="Liu Y."/>
            <person name="Xu W."/>
            <person name="Pan J."/>
            <person name="Luo Z.H."/>
            <person name="Li M."/>
        </authorList>
    </citation>
    <scope>NUCLEOTIDE SEQUENCE [LARGE SCALE GENOMIC DNA]</scope>
    <source>
        <strain evidence="6">SpSt-479</strain>
    </source>
</reference>
<dbReference type="GO" id="GO:0005524">
    <property type="term" value="F:ATP binding"/>
    <property type="evidence" value="ECO:0007669"/>
    <property type="project" value="UniProtKB-KW"/>
</dbReference>
<dbReference type="Gene3D" id="3.40.50.300">
    <property type="entry name" value="P-loop containing nucleotide triphosphate hydrolases"/>
    <property type="match status" value="1"/>
</dbReference>
<dbReference type="InterPro" id="IPR003593">
    <property type="entry name" value="AAA+_ATPase"/>
</dbReference>
<evidence type="ECO:0000256" key="1">
    <source>
        <dbReference type="ARBA" id="ARBA00005417"/>
    </source>
</evidence>
<keyword evidence="4 6" id="KW-0067">ATP-binding</keyword>
<keyword evidence="3" id="KW-0547">Nucleotide-binding</keyword>
<gene>
    <name evidence="6" type="ORF">ENS31_10070</name>
</gene>
<dbReference type="EMBL" id="DSUJ01000008">
    <property type="protein sequence ID" value="HFI91856.1"/>
    <property type="molecule type" value="Genomic_DNA"/>
</dbReference>